<feature type="transmembrane region" description="Helical" evidence="7">
    <location>
        <begin position="176"/>
        <end position="193"/>
    </location>
</feature>
<dbReference type="OrthoDB" id="21094at2"/>
<evidence type="ECO:0000256" key="1">
    <source>
        <dbReference type="ARBA" id="ARBA00004651"/>
    </source>
</evidence>
<evidence type="ECO:0000313" key="8">
    <source>
        <dbReference type="EMBL" id="AGW13974.1"/>
    </source>
</evidence>
<keyword evidence="3" id="KW-1003">Cell membrane</keyword>
<dbReference type="Pfam" id="PF01914">
    <property type="entry name" value="MarC"/>
    <property type="match status" value="1"/>
</dbReference>
<comment type="similarity">
    <text evidence="2 7">Belongs to the UPF0056 (MarC) family.</text>
</comment>
<dbReference type="PATRIC" id="fig|1121448.10.peg.2172"/>
<keyword evidence="5 7" id="KW-1133">Transmembrane helix</keyword>
<dbReference type="EMBL" id="CP006585">
    <property type="protein sequence ID" value="AGW13974.1"/>
    <property type="molecule type" value="Genomic_DNA"/>
</dbReference>
<feature type="transmembrane region" description="Helical" evidence="7">
    <location>
        <begin position="42"/>
        <end position="62"/>
    </location>
</feature>
<evidence type="ECO:0000313" key="9">
    <source>
        <dbReference type="Proteomes" id="UP000016587"/>
    </source>
</evidence>
<feature type="transmembrane region" description="Helical" evidence="7">
    <location>
        <begin position="112"/>
        <end position="136"/>
    </location>
</feature>
<dbReference type="NCBIfam" id="TIGR00427">
    <property type="entry name" value="NAAT family transporter"/>
    <property type="match status" value="1"/>
</dbReference>
<keyword evidence="4 7" id="KW-0812">Transmembrane</keyword>
<keyword evidence="6 7" id="KW-0472">Membrane</keyword>
<accession>T2GCR6</accession>
<reference evidence="8 9" key="1">
    <citation type="journal article" date="2013" name="J. Bacteriol.">
        <title>Roles of HynAB and Ech, the only two hydrogenases found in the model sulfate reducer Desulfovibrio gigas.</title>
        <authorList>
            <person name="Morais-Silva F.O."/>
            <person name="Santos C.I."/>
            <person name="Rodrigues R."/>
            <person name="Pereira I.A."/>
            <person name="Rodrigues-Pousada C."/>
        </authorList>
    </citation>
    <scope>NUCLEOTIDE SEQUENCE [LARGE SCALE GENOMIC DNA]</scope>
    <source>
        <strain evidence="9">ATCC 19364 / DSM 1382 / NCIMB 9332 / VKM B-1759</strain>
    </source>
</reference>
<evidence type="ECO:0000256" key="4">
    <source>
        <dbReference type="ARBA" id="ARBA00022692"/>
    </source>
</evidence>
<proteinExistence type="inferred from homology"/>
<comment type="subcellular location">
    <subcellularLocation>
        <location evidence="1 7">Cell membrane</location>
        <topology evidence="1 7">Multi-pass membrane protein</topology>
    </subcellularLocation>
</comment>
<reference evidence="9" key="2">
    <citation type="submission" date="2013-07" db="EMBL/GenBank/DDBJ databases">
        <authorList>
            <person name="Morais-Silva F.O."/>
            <person name="Rezende A.M."/>
            <person name="Pimentel C."/>
            <person name="Resende D.M."/>
            <person name="Santos C.I."/>
            <person name="Clemente C."/>
            <person name="de Oliveira L.M."/>
            <person name="da Silva S.M."/>
            <person name="Costa D.A."/>
            <person name="Varela-Raposo A."/>
            <person name="Horacio E.C.A."/>
            <person name="Matos M."/>
            <person name="Flores O."/>
            <person name="Ruiz J.C."/>
            <person name="Rodrigues-Pousada C."/>
        </authorList>
    </citation>
    <scope>NUCLEOTIDE SEQUENCE [LARGE SCALE GENOMIC DNA]</scope>
    <source>
        <strain evidence="9">ATCC 19364 / DSM 1382 / NCIMB 9332 / VKM B-1759</strain>
    </source>
</reference>
<dbReference type="GO" id="GO:0005886">
    <property type="term" value="C:plasma membrane"/>
    <property type="evidence" value="ECO:0007669"/>
    <property type="project" value="UniProtKB-SubCell"/>
</dbReference>
<dbReference type="STRING" id="1121448.DGI_2219"/>
<dbReference type="InterPro" id="IPR036259">
    <property type="entry name" value="MFS_trans_sf"/>
</dbReference>
<evidence type="ECO:0000256" key="5">
    <source>
        <dbReference type="ARBA" id="ARBA00022989"/>
    </source>
</evidence>
<organism evidence="8 9">
    <name type="scientific">Megalodesulfovibrio gigas (strain ATCC 19364 / DSM 1382 / NCIMB 9332 / VKM B-1759)</name>
    <name type="common">Desulfovibrio gigas</name>
    <dbReference type="NCBI Taxonomy" id="1121448"/>
    <lineage>
        <taxon>Bacteria</taxon>
        <taxon>Pseudomonadati</taxon>
        <taxon>Thermodesulfobacteriota</taxon>
        <taxon>Desulfovibrionia</taxon>
        <taxon>Desulfovibrionales</taxon>
        <taxon>Desulfovibrionaceae</taxon>
        <taxon>Megalodesulfovibrio</taxon>
    </lineage>
</organism>
<protein>
    <recommendedName>
        <fullName evidence="7">UPF0056 membrane protein</fullName>
    </recommendedName>
</protein>
<dbReference type="InterPro" id="IPR002771">
    <property type="entry name" value="Multi_antbiot-R_MarC"/>
</dbReference>
<dbReference type="eggNOG" id="COG2095">
    <property type="taxonomic scope" value="Bacteria"/>
</dbReference>
<gene>
    <name evidence="8" type="ORF">DGI_2219</name>
</gene>
<evidence type="ECO:0000256" key="3">
    <source>
        <dbReference type="ARBA" id="ARBA00022475"/>
    </source>
</evidence>
<dbReference type="HOGENOM" id="CLU_079909_1_1_7"/>
<evidence type="ECO:0000256" key="7">
    <source>
        <dbReference type="RuleBase" id="RU362048"/>
    </source>
</evidence>
<dbReference type="AlphaFoldDB" id="T2GCR6"/>
<feature type="transmembrane region" description="Helical" evidence="7">
    <location>
        <begin position="142"/>
        <end position="164"/>
    </location>
</feature>
<dbReference type="Proteomes" id="UP000016587">
    <property type="component" value="Chromosome"/>
</dbReference>
<dbReference type="RefSeq" id="WP_021760920.1">
    <property type="nucleotide sequence ID" value="NC_022444.1"/>
</dbReference>
<comment type="caution">
    <text evidence="7">Lacks conserved residue(s) required for the propagation of feature annotation.</text>
</comment>
<name>T2GCR6_MEGG1</name>
<sequence length="204" mass="22571">MELRTLFELAVPLFLIMDGLGNVPVCMSMLRRFPPRRQQRIIFRELCFALAISILFCFFGDWLLKFLGLGPSTLRLAGGVVLFVISMRMVFPDESKETADPEDPSALAAEEPFIVPIAVPMLAGPSLLAAVMLYATLDSGPVVTALAFTLAWIPTTIILLLAPWLSRRLGARGLRAVERLMGLILILLAIQMVEDGVRLFLDKQ</sequence>
<feature type="transmembrane region" description="Helical" evidence="7">
    <location>
        <begin position="6"/>
        <end position="30"/>
    </location>
</feature>
<dbReference type="PANTHER" id="PTHR33508">
    <property type="entry name" value="UPF0056 MEMBRANE PROTEIN YHCE"/>
    <property type="match status" value="1"/>
</dbReference>
<evidence type="ECO:0000256" key="2">
    <source>
        <dbReference type="ARBA" id="ARBA00009784"/>
    </source>
</evidence>
<dbReference type="SUPFAM" id="SSF103473">
    <property type="entry name" value="MFS general substrate transporter"/>
    <property type="match status" value="1"/>
</dbReference>
<evidence type="ECO:0000256" key="6">
    <source>
        <dbReference type="ARBA" id="ARBA00023136"/>
    </source>
</evidence>
<dbReference type="PANTHER" id="PTHR33508:SF10">
    <property type="entry name" value="UPF0056 INNER MEMBRANE PROTEIN YHGN"/>
    <property type="match status" value="1"/>
</dbReference>
<dbReference type="KEGG" id="dgg:DGI_2219"/>
<keyword evidence="9" id="KW-1185">Reference proteome</keyword>